<organism evidence="1 2">
    <name type="scientific">Apiotrichum porosum</name>
    <dbReference type="NCBI Taxonomy" id="105984"/>
    <lineage>
        <taxon>Eukaryota</taxon>
        <taxon>Fungi</taxon>
        <taxon>Dikarya</taxon>
        <taxon>Basidiomycota</taxon>
        <taxon>Agaricomycotina</taxon>
        <taxon>Tremellomycetes</taxon>
        <taxon>Trichosporonales</taxon>
        <taxon>Trichosporonaceae</taxon>
        <taxon>Apiotrichum</taxon>
    </lineage>
</organism>
<dbReference type="RefSeq" id="XP_028478480.1">
    <property type="nucleotide sequence ID" value="XM_028622028.1"/>
</dbReference>
<accession>A0A427Y1S9</accession>
<dbReference type="Proteomes" id="UP000279236">
    <property type="component" value="Unassembled WGS sequence"/>
</dbReference>
<evidence type="ECO:0000313" key="1">
    <source>
        <dbReference type="EMBL" id="RSH85032.1"/>
    </source>
</evidence>
<dbReference type="GeneID" id="39591163"/>
<gene>
    <name evidence="1" type="ORF">EHS24_006620</name>
</gene>
<evidence type="ECO:0000313" key="2">
    <source>
        <dbReference type="Proteomes" id="UP000279236"/>
    </source>
</evidence>
<sequence>MSQATSKTCFGTNATLAESCCTTANGTWSGKASSCTLAPLSDAFKSCVDAGSSNSTSTVQCTLNADSAGVAALQLGRGSLLAVVARRTGATALNVPGVRSAGAGAASRLAGPSTARPARRTVIIALTGAVQTQASHSHEHGFGVGTPPSMPLCRRLADF</sequence>
<reference evidence="1 2" key="1">
    <citation type="submission" date="2018-11" db="EMBL/GenBank/DDBJ databases">
        <title>Genome sequence of Apiotrichum porosum DSM 27194.</title>
        <authorList>
            <person name="Aliyu H."/>
            <person name="Gorte O."/>
            <person name="Ochsenreither K."/>
        </authorList>
    </citation>
    <scope>NUCLEOTIDE SEQUENCE [LARGE SCALE GENOMIC DNA]</scope>
    <source>
        <strain evidence="1 2">DSM 27194</strain>
    </source>
</reference>
<dbReference type="EMBL" id="RSCE01000003">
    <property type="protein sequence ID" value="RSH85032.1"/>
    <property type="molecule type" value="Genomic_DNA"/>
</dbReference>
<dbReference type="AlphaFoldDB" id="A0A427Y1S9"/>
<keyword evidence="2" id="KW-1185">Reference proteome</keyword>
<protein>
    <submittedName>
        <fullName evidence="1">Uncharacterized protein</fullName>
    </submittedName>
</protein>
<name>A0A427Y1S9_9TREE</name>
<comment type="caution">
    <text evidence="1">The sequence shown here is derived from an EMBL/GenBank/DDBJ whole genome shotgun (WGS) entry which is preliminary data.</text>
</comment>
<proteinExistence type="predicted"/>